<name>A0A6A3MLT0_9STRA</name>
<reference evidence="1 2" key="1">
    <citation type="submission" date="2018-09" db="EMBL/GenBank/DDBJ databases">
        <title>Genomic investigation of the strawberry pathogen Phytophthora fragariae indicates pathogenicity is determined by transcriptional variation in three key races.</title>
        <authorList>
            <person name="Adams T.M."/>
            <person name="Armitage A.D."/>
            <person name="Sobczyk M.K."/>
            <person name="Bates H.J."/>
            <person name="Dunwell J.M."/>
            <person name="Nellist C.F."/>
            <person name="Harrison R.J."/>
        </authorList>
    </citation>
    <scope>NUCLEOTIDE SEQUENCE [LARGE SCALE GENOMIC DNA]</scope>
    <source>
        <strain evidence="1 2">SCRP324</strain>
    </source>
</reference>
<proteinExistence type="predicted"/>
<dbReference type="AlphaFoldDB" id="A0A6A3MLT0"/>
<comment type="caution">
    <text evidence="1">The sequence shown here is derived from an EMBL/GenBank/DDBJ whole genome shotgun (WGS) entry which is preliminary data.</text>
</comment>
<dbReference type="PANTHER" id="PTHR34415:SF1">
    <property type="entry name" value="INTEGRASE CATALYTIC DOMAIN-CONTAINING PROTEIN"/>
    <property type="match status" value="1"/>
</dbReference>
<evidence type="ECO:0000313" key="1">
    <source>
        <dbReference type="EMBL" id="KAE9030598.1"/>
    </source>
</evidence>
<dbReference type="Proteomes" id="UP000435112">
    <property type="component" value="Unassembled WGS sequence"/>
</dbReference>
<organism evidence="1 2">
    <name type="scientific">Phytophthora rubi</name>
    <dbReference type="NCBI Taxonomy" id="129364"/>
    <lineage>
        <taxon>Eukaryota</taxon>
        <taxon>Sar</taxon>
        <taxon>Stramenopiles</taxon>
        <taxon>Oomycota</taxon>
        <taxon>Peronosporomycetes</taxon>
        <taxon>Peronosporales</taxon>
        <taxon>Peronosporaceae</taxon>
        <taxon>Phytophthora</taxon>
    </lineage>
</organism>
<gene>
    <name evidence="1" type="ORF">PR002_g9842</name>
</gene>
<evidence type="ECO:0000313" key="2">
    <source>
        <dbReference type="Proteomes" id="UP000435112"/>
    </source>
</evidence>
<dbReference type="PANTHER" id="PTHR34415">
    <property type="entry name" value="INTEGRASE CATALYTIC DOMAIN-CONTAINING PROTEIN"/>
    <property type="match status" value="1"/>
</dbReference>
<dbReference type="EMBL" id="QXFU01000538">
    <property type="protein sequence ID" value="KAE9030598.1"/>
    <property type="molecule type" value="Genomic_DNA"/>
</dbReference>
<protein>
    <submittedName>
        <fullName evidence="1">Uncharacterized protein</fullName>
    </submittedName>
</protein>
<accession>A0A6A3MLT0</accession>
<dbReference type="OrthoDB" id="108252at2759"/>
<sequence length="247" mass="28361">MDKVLPAMRAKLPVIRDTTAFVQQDNAGPHVREDDTELETLRMAMSYRYAFGTKDGVLRRYYTTKEYRLLPSYFTWSVMHSWYIMWAVGARVKVKEPSLSSFRTVLERICPDNRTRSPRDNVCDACVIYRNMMDPEPTVDDMQAGIAHVDDANVMCRQYNVNCDTATSTSLVTRIDFAQNIALPPNALAPLPEFDFGGNTEVISMLDTYARMRNIYTMWKGSKHWHICADNCGVQAKNNYVLQLLVF</sequence>